<dbReference type="InterPro" id="IPR056908">
    <property type="entry name" value="Gp80-like"/>
</dbReference>
<accession>A0A0M4TU86</accession>
<reference evidence="1 2" key="2">
    <citation type="journal article" date="2016" name="Genome Announc.">
        <title>Draft Genome Sequence of the N2-Fixing Cyanobacterium Nostoc piscinale CENA21, Isolated from the Brazilian Amazon Floodplain.</title>
        <authorList>
            <person name="Leao T."/>
            <person name="Guimaraes P.I."/>
            <person name="de Melo A.G."/>
            <person name="Ramos R.T."/>
            <person name="Leao P.N."/>
            <person name="Silva A."/>
            <person name="Fiore M.F."/>
            <person name="Schneider M.P."/>
        </authorList>
    </citation>
    <scope>NUCLEOTIDE SEQUENCE [LARGE SCALE GENOMIC DNA]</scope>
    <source>
        <strain evidence="1 2">CENA21</strain>
    </source>
</reference>
<name>A0A0M4TU86_9NOSO</name>
<organism evidence="1 2">
    <name type="scientific">Nostoc piscinale CENA21</name>
    <dbReference type="NCBI Taxonomy" id="224013"/>
    <lineage>
        <taxon>Bacteria</taxon>
        <taxon>Bacillati</taxon>
        <taxon>Cyanobacteriota</taxon>
        <taxon>Cyanophyceae</taxon>
        <taxon>Nostocales</taxon>
        <taxon>Nostocaceae</taxon>
        <taxon>Nostoc</taxon>
    </lineage>
</organism>
<dbReference type="Proteomes" id="UP000062645">
    <property type="component" value="Chromosome"/>
</dbReference>
<dbReference type="EMBL" id="CP012036">
    <property type="protein sequence ID" value="ALF52239.1"/>
    <property type="molecule type" value="Genomic_DNA"/>
</dbReference>
<keyword evidence="2" id="KW-1185">Reference proteome</keyword>
<protein>
    <submittedName>
        <fullName evidence="1">Uncharacterized protein</fullName>
    </submittedName>
</protein>
<dbReference type="PATRIC" id="fig|224013.5.peg.1016"/>
<proteinExistence type="predicted"/>
<dbReference type="KEGG" id="npz:ACX27_04235"/>
<gene>
    <name evidence="1" type="ORF">ACX27_04235</name>
</gene>
<dbReference type="RefSeq" id="WP_062288875.1">
    <property type="nucleotide sequence ID" value="NZ_CP012036.1"/>
</dbReference>
<dbReference type="OrthoDB" id="9820759at2"/>
<dbReference type="Pfam" id="PF23140">
    <property type="entry name" value="Gp80"/>
    <property type="match status" value="2"/>
</dbReference>
<reference evidence="2" key="1">
    <citation type="submission" date="2015-07" db="EMBL/GenBank/DDBJ databases">
        <title>Genome Of Nitrogen-Fixing Cyanobacterium Nostoc piscinale CENA21 From Solimoes/Amazon River Floodplain Sediments And Comparative Genomics To Uncover Biosynthetic Natural Products Potential.</title>
        <authorList>
            <person name="Leao T.F."/>
            <person name="Leao P.N."/>
            <person name="Guimaraes P.I."/>
            <person name="de Melo A.G.C."/>
            <person name="Ramos R.T.J."/>
            <person name="Silva A."/>
            <person name="Fiore M.F."/>
            <person name="Schneider M.P.C."/>
        </authorList>
    </citation>
    <scope>NUCLEOTIDE SEQUENCE [LARGE SCALE GENOMIC DNA]</scope>
    <source>
        <strain evidence="2">CENA21</strain>
    </source>
</reference>
<sequence length="260" mass="28683">MAEGQSEYLAHKELAILRGVAFEYPSGGLQLHLTKDVPSSTGAYTDITGTGYEPYSLLTTHWGNAANREIANIAELEFEVPTTAWDTPIGVALTDTDDNVWYFGTNEITKIINAGDPPYFDTGNLIISKALRKQYSSTWWANKRLNVLKGVSIAPPPFVKIVLLSSPPDNSDTIQEINVADYEFPMVPCNTSYWSAPSGRAIANSQVIEFPKPDVDLPEIAGFAIKDDADNVMWKAPLTRRAIYRKDKLFISPGNLIIKA</sequence>
<dbReference type="AlphaFoldDB" id="A0A0M4TU86"/>
<evidence type="ECO:0000313" key="1">
    <source>
        <dbReference type="EMBL" id="ALF52239.1"/>
    </source>
</evidence>
<evidence type="ECO:0000313" key="2">
    <source>
        <dbReference type="Proteomes" id="UP000062645"/>
    </source>
</evidence>
<dbReference type="STRING" id="224013.ACX27_04235"/>